<dbReference type="Proteomes" id="UP000694886">
    <property type="component" value="Chromosome 8"/>
</dbReference>
<dbReference type="Gramene" id="Tc08v2_t008330.1">
    <property type="protein sequence ID" value="Tc08v2_p008330.1"/>
    <property type="gene ID" value="Tc08v2_g008330"/>
</dbReference>
<feature type="transmembrane region" description="Helical" evidence="10">
    <location>
        <begin position="429"/>
        <end position="454"/>
    </location>
</feature>
<evidence type="ECO:0000256" key="3">
    <source>
        <dbReference type="ARBA" id="ARBA00022692"/>
    </source>
</evidence>
<evidence type="ECO:0000256" key="10">
    <source>
        <dbReference type="SAM" id="Phobius"/>
    </source>
</evidence>
<feature type="transmembrane region" description="Helical" evidence="10">
    <location>
        <begin position="326"/>
        <end position="346"/>
    </location>
</feature>
<comment type="function">
    <text evidence="8">Involved in cellular auxin homeostasis by regulating auxin metabolism. Regulates intracellular auxin accumulation at the endoplasmic reticulum and thus auxin availability for nuclear auxin signaling.</text>
</comment>
<dbReference type="AlphaFoldDB" id="A0AB32WPD8"/>
<keyword evidence="3 10" id="KW-0812">Transmembrane</keyword>
<dbReference type="GeneID" id="18592074"/>
<evidence type="ECO:0000256" key="6">
    <source>
        <dbReference type="ARBA" id="ARBA00023136"/>
    </source>
</evidence>
<reference evidence="11" key="1">
    <citation type="journal article" date="1997" name="Nucleic Acids Res.">
        <title>tRNAscan-SE: a program for improved detection of transfer RNA genes in genomic sequence.</title>
        <authorList>
            <person name="Lowe T.M."/>
            <person name="Eddy S.R."/>
        </authorList>
    </citation>
    <scope>NUCLEOTIDE SEQUENCE [LARGE SCALE GENOMIC DNA]</scope>
    <source>
        <strain evidence="11">r\B97-61/B2</strain>
    </source>
</reference>
<comment type="subcellular location">
    <subcellularLocation>
        <location evidence="1">Endoplasmic reticulum membrane</location>
        <topology evidence="1">Multi-pass membrane protein</topology>
    </subcellularLocation>
</comment>
<evidence type="ECO:0000256" key="1">
    <source>
        <dbReference type="ARBA" id="ARBA00004477"/>
    </source>
</evidence>
<feature type="transmembrane region" description="Helical" evidence="10">
    <location>
        <begin position="143"/>
        <end position="164"/>
    </location>
</feature>
<name>A0AB32WPD8_THECC</name>
<keyword evidence="2" id="KW-0813">Transport</keyword>
<evidence type="ECO:0000256" key="4">
    <source>
        <dbReference type="ARBA" id="ARBA00022824"/>
    </source>
</evidence>
<keyword evidence="6 10" id="KW-0472">Membrane</keyword>
<evidence type="ECO:0000313" key="12">
    <source>
        <dbReference type="RefSeq" id="XP_017981482.1"/>
    </source>
</evidence>
<dbReference type="InterPro" id="IPR004776">
    <property type="entry name" value="Mem_transp_PIN-like"/>
</dbReference>
<feature type="transmembrane region" description="Helical" evidence="10">
    <location>
        <begin position="217"/>
        <end position="238"/>
    </location>
</feature>
<proteinExistence type="inferred from homology"/>
<keyword evidence="7" id="KW-0927">Auxin signaling pathway</keyword>
<keyword evidence="4" id="KW-0256">Endoplasmic reticulum</keyword>
<protein>
    <submittedName>
        <fullName evidence="12">Protein PIN-LIKES 3 isoform X1</fullName>
    </submittedName>
</protein>
<feature type="transmembrane region" description="Helical" evidence="10">
    <location>
        <begin position="466"/>
        <end position="487"/>
    </location>
</feature>
<evidence type="ECO:0000256" key="8">
    <source>
        <dbReference type="ARBA" id="ARBA00025100"/>
    </source>
</evidence>
<dbReference type="PANTHER" id="PTHR31651">
    <property type="match status" value="1"/>
</dbReference>
<feature type="transmembrane region" description="Helical" evidence="10">
    <location>
        <begin position="396"/>
        <end position="417"/>
    </location>
</feature>
<dbReference type="Pfam" id="PF03547">
    <property type="entry name" value="Mem_trans"/>
    <property type="match status" value="1"/>
</dbReference>
<evidence type="ECO:0000256" key="9">
    <source>
        <dbReference type="ARBA" id="ARBA00025752"/>
    </source>
</evidence>
<evidence type="ECO:0000256" key="5">
    <source>
        <dbReference type="ARBA" id="ARBA00022989"/>
    </source>
</evidence>
<keyword evidence="5 10" id="KW-1133">Transmembrane helix</keyword>
<feature type="transmembrane region" description="Helical" evidence="10">
    <location>
        <begin position="76"/>
        <end position="99"/>
    </location>
</feature>
<accession>A0AB32WPD8</accession>
<dbReference type="PANTHER" id="PTHR31651:SF33">
    <property type="entry name" value="PROTEIN PIN-LIKES 1"/>
    <property type="match status" value="1"/>
</dbReference>
<feature type="transmembrane region" description="Helical" evidence="10">
    <location>
        <begin position="176"/>
        <end position="197"/>
    </location>
</feature>
<feature type="transmembrane region" description="Helical" evidence="10">
    <location>
        <begin position="366"/>
        <end position="384"/>
    </location>
</feature>
<sequence length="488" mass="53381">MQPKQRMPTNRLQYDLQSTSARGISNMHVTTNQVILTEINCTRKRTKPAAHSYAFINLHLPCRPQCMRRFYLRADLFIAATIPVLKVLLITALGLYLALDHVSILGEDTRKHMNNVVFYVFNPALVASNLAETITYESMVKLWFMPFNVLLTFVIGSILGWIVIQFTRPPSHLRGLILGCCAAGNMGNMLLIIIPAVCKEKGSPFGSPEVCHSYGMGYVSLSMAIGAIYLWSYVFNIVRIYSITSINESTVNDSSTSKYFREASTSDQGSCTEPLLSSKDLLVSEDNENGYILPCTSSKGKAEARFSSKIKQQLNMMIAKINMRSVFAPSTTGAIVGFVIGLVPQIRKSMIGDGAPLRAIQDSASLVGDGAIPALTLIVGGNLLKGLRGSGIRKSIIFGIIVARYIALPLIGIVIVKGASRIGFVQADALYQFVLLLQFAVPPAMNIGTITQLFGAGESECSVIMLWTYALASISLTLWSTFFMWLVA</sequence>
<dbReference type="GO" id="GO:0009734">
    <property type="term" value="P:auxin-activated signaling pathway"/>
    <property type="evidence" value="ECO:0007669"/>
    <property type="project" value="UniProtKB-KW"/>
</dbReference>
<reference evidence="12" key="2">
    <citation type="submission" date="2025-08" db="UniProtKB">
        <authorList>
            <consortium name="RefSeq"/>
        </authorList>
    </citation>
    <scope>IDENTIFICATION</scope>
</reference>
<organism evidence="11 12">
    <name type="scientific">Theobroma cacao</name>
    <name type="common">Cacao</name>
    <name type="synonym">Cocoa</name>
    <dbReference type="NCBI Taxonomy" id="3641"/>
    <lineage>
        <taxon>Eukaryota</taxon>
        <taxon>Viridiplantae</taxon>
        <taxon>Streptophyta</taxon>
        <taxon>Embryophyta</taxon>
        <taxon>Tracheophyta</taxon>
        <taxon>Spermatophyta</taxon>
        <taxon>Magnoliopsida</taxon>
        <taxon>eudicotyledons</taxon>
        <taxon>Gunneridae</taxon>
        <taxon>Pentapetalae</taxon>
        <taxon>rosids</taxon>
        <taxon>malvids</taxon>
        <taxon>Malvales</taxon>
        <taxon>Malvaceae</taxon>
        <taxon>Byttnerioideae</taxon>
        <taxon>Theobroma</taxon>
    </lineage>
</organism>
<evidence type="ECO:0000313" key="11">
    <source>
        <dbReference type="Proteomes" id="UP000694886"/>
    </source>
</evidence>
<dbReference type="GO" id="GO:0080162">
    <property type="term" value="P:endoplasmic reticulum to cytosol auxin transport"/>
    <property type="evidence" value="ECO:0007669"/>
    <property type="project" value="InterPro"/>
</dbReference>
<dbReference type="RefSeq" id="XP_017981482.1">
    <property type="nucleotide sequence ID" value="XM_018125993.1"/>
</dbReference>
<evidence type="ECO:0000256" key="7">
    <source>
        <dbReference type="ARBA" id="ARBA00023294"/>
    </source>
</evidence>
<dbReference type="GO" id="GO:0005789">
    <property type="term" value="C:endoplasmic reticulum membrane"/>
    <property type="evidence" value="ECO:0007669"/>
    <property type="project" value="UniProtKB-SubCell"/>
</dbReference>
<gene>
    <name evidence="12" type="primary">LOC18592074</name>
</gene>
<evidence type="ECO:0000256" key="2">
    <source>
        <dbReference type="ARBA" id="ARBA00022448"/>
    </source>
</evidence>
<comment type="similarity">
    <text evidence="9">Belongs to the auxin efflux carrier (TC 2.A.69.2) family.</text>
</comment>
<dbReference type="InterPro" id="IPR045033">
    <property type="entry name" value="PILS1/3/4/5/7"/>
</dbReference>